<keyword evidence="2" id="KW-1185">Reference proteome</keyword>
<protein>
    <submittedName>
        <fullName evidence="1">Uncharacterized protein</fullName>
    </submittedName>
</protein>
<evidence type="ECO:0000313" key="1">
    <source>
        <dbReference type="EMBL" id="GJT90601.1"/>
    </source>
</evidence>
<evidence type="ECO:0000313" key="2">
    <source>
        <dbReference type="Proteomes" id="UP001151760"/>
    </source>
</evidence>
<proteinExistence type="predicted"/>
<reference evidence="1" key="1">
    <citation type="journal article" date="2022" name="Int. J. Mol. Sci.">
        <title>Draft Genome of Tanacetum Coccineum: Genomic Comparison of Closely Related Tanacetum-Family Plants.</title>
        <authorList>
            <person name="Yamashiro T."/>
            <person name="Shiraishi A."/>
            <person name="Nakayama K."/>
            <person name="Satake H."/>
        </authorList>
    </citation>
    <scope>NUCLEOTIDE SEQUENCE</scope>
</reference>
<reference evidence="1" key="2">
    <citation type="submission" date="2022-01" db="EMBL/GenBank/DDBJ databases">
        <authorList>
            <person name="Yamashiro T."/>
            <person name="Shiraishi A."/>
            <person name="Satake H."/>
            <person name="Nakayama K."/>
        </authorList>
    </citation>
    <scope>NUCLEOTIDE SEQUENCE</scope>
</reference>
<organism evidence="1 2">
    <name type="scientific">Tanacetum coccineum</name>
    <dbReference type="NCBI Taxonomy" id="301880"/>
    <lineage>
        <taxon>Eukaryota</taxon>
        <taxon>Viridiplantae</taxon>
        <taxon>Streptophyta</taxon>
        <taxon>Embryophyta</taxon>
        <taxon>Tracheophyta</taxon>
        <taxon>Spermatophyta</taxon>
        <taxon>Magnoliopsida</taxon>
        <taxon>eudicotyledons</taxon>
        <taxon>Gunneridae</taxon>
        <taxon>Pentapetalae</taxon>
        <taxon>asterids</taxon>
        <taxon>campanulids</taxon>
        <taxon>Asterales</taxon>
        <taxon>Asteraceae</taxon>
        <taxon>Asteroideae</taxon>
        <taxon>Anthemideae</taxon>
        <taxon>Anthemidinae</taxon>
        <taxon>Tanacetum</taxon>
    </lineage>
</organism>
<name>A0ABQ5HRV5_9ASTR</name>
<accession>A0ABQ5HRV5</accession>
<sequence>MSLSLAENVIVVGADNRKEHGKLLVDSILNGPFQYGTTVEPINETTPAMVRARTYTDLTDEEKIHESVDIKATNIVLKGLPQDIYNLYQPQVVTQSLVVHQQPYQVSALQQSYQAPAIQQPSSKELDSGLVVPSFNPSDDPIANLNKLMTFGRQTQGYANNGARNTATNKGVNRQGAAGQARQLSVTTVKRKVTLLARAYLDPEQLAFLADNRDTVIPTQASQEILTPAAVQTDDLDAFDFDCDVVPSAKAVLMANLSFYDSDVLSVVPFHDTNIENDMSCQSVYNTPCFQVIDNVDKSTMNLLYCTRLF</sequence>
<dbReference type="Proteomes" id="UP001151760">
    <property type="component" value="Unassembled WGS sequence"/>
</dbReference>
<gene>
    <name evidence="1" type="ORF">Tco_1079446</name>
</gene>
<dbReference type="EMBL" id="BQNB010019937">
    <property type="protein sequence ID" value="GJT90601.1"/>
    <property type="molecule type" value="Genomic_DNA"/>
</dbReference>
<comment type="caution">
    <text evidence="1">The sequence shown here is derived from an EMBL/GenBank/DDBJ whole genome shotgun (WGS) entry which is preliminary data.</text>
</comment>